<dbReference type="GO" id="GO:0006886">
    <property type="term" value="P:intracellular protein transport"/>
    <property type="evidence" value="ECO:0007669"/>
    <property type="project" value="InterPro"/>
</dbReference>
<dbReference type="InterPro" id="IPR036670">
    <property type="entry name" value="SecA_X-link_sf"/>
</dbReference>
<feature type="domain" description="SecA family profile" evidence="7">
    <location>
        <begin position="1878"/>
        <end position="2537"/>
    </location>
</feature>
<name>A0A813Q5V4_9BILA</name>
<dbReference type="InterPro" id="IPR014018">
    <property type="entry name" value="SecA_motor_DEAD"/>
</dbReference>
<evidence type="ECO:0000256" key="4">
    <source>
        <dbReference type="SAM" id="MobiDB-lite"/>
    </source>
</evidence>
<evidence type="ECO:0000259" key="7">
    <source>
        <dbReference type="PROSITE" id="PS51196"/>
    </source>
</evidence>
<keyword evidence="2" id="KW-0813">Transport</keyword>
<dbReference type="InterPro" id="IPR016024">
    <property type="entry name" value="ARM-type_fold"/>
</dbReference>
<accession>A0A813Q5V4</accession>
<dbReference type="PRINTS" id="PR00906">
    <property type="entry name" value="SECA"/>
</dbReference>
<dbReference type="InterPro" id="IPR011130">
    <property type="entry name" value="SecA_preprotein_X-link_dom"/>
</dbReference>
<feature type="domain" description="Helicase ATP-binding" evidence="5">
    <location>
        <begin position="1994"/>
        <end position="2153"/>
    </location>
</feature>
<feature type="domain" description="Helicase C-terminal" evidence="6">
    <location>
        <begin position="2377"/>
        <end position="2552"/>
    </location>
</feature>
<dbReference type="Pfam" id="PF07517">
    <property type="entry name" value="SecA_DEAD"/>
    <property type="match status" value="1"/>
</dbReference>
<dbReference type="SUPFAM" id="SSF48371">
    <property type="entry name" value="ARM repeat"/>
    <property type="match status" value="1"/>
</dbReference>
<dbReference type="Gene3D" id="1.25.40.10">
    <property type="entry name" value="Tetratricopeptide repeat domain"/>
    <property type="match status" value="1"/>
</dbReference>
<keyword evidence="1" id="KW-0963">Cytoplasm</keyword>
<comment type="caution">
    <text evidence="8">The sequence shown here is derived from an EMBL/GenBank/DDBJ whole genome shotgun (WGS) entry which is preliminary data.</text>
</comment>
<dbReference type="GO" id="GO:0006605">
    <property type="term" value="P:protein targeting"/>
    <property type="evidence" value="ECO:0007669"/>
    <property type="project" value="InterPro"/>
</dbReference>
<dbReference type="SMART" id="SM00957">
    <property type="entry name" value="SecA_DEAD"/>
    <property type="match status" value="1"/>
</dbReference>
<proteinExistence type="predicted"/>
<evidence type="ECO:0000256" key="1">
    <source>
        <dbReference type="ARBA" id="ARBA00022490"/>
    </source>
</evidence>
<dbReference type="Gene3D" id="3.90.1440.10">
    <property type="entry name" value="SecA, preprotein cross-linking domain"/>
    <property type="match status" value="1"/>
</dbReference>
<dbReference type="PANTHER" id="PTHR30612:SF0">
    <property type="entry name" value="CHLOROPLAST PROTEIN-TRANSPORTING ATPASE"/>
    <property type="match status" value="1"/>
</dbReference>
<dbReference type="PROSITE" id="PS51192">
    <property type="entry name" value="HELICASE_ATP_BIND_1"/>
    <property type="match status" value="1"/>
</dbReference>
<dbReference type="InterPro" id="IPR014001">
    <property type="entry name" value="Helicase_ATP-bd"/>
</dbReference>
<dbReference type="SUPFAM" id="SSF48452">
    <property type="entry name" value="TPR-like"/>
    <property type="match status" value="1"/>
</dbReference>
<evidence type="ECO:0000313" key="8">
    <source>
        <dbReference type="EMBL" id="CAF0762503.1"/>
    </source>
</evidence>
<dbReference type="GO" id="GO:0016020">
    <property type="term" value="C:membrane"/>
    <property type="evidence" value="ECO:0007669"/>
    <property type="project" value="InterPro"/>
</dbReference>
<evidence type="ECO:0000259" key="6">
    <source>
        <dbReference type="PROSITE" id="PS51194"/>
    </source>
</evidence>
<keyword evidence="3" id="KW-0811">Translocation</keyword>
<keyword evidence="9" id="KW-1185">Reference proteome</keyword>
<evidence type="ECO:0008006" key="10">
    <source>
        <dbReference type="Google" id="ProtNLM"/>
    </source>
</evidence>
<dbReference type="InterPro" id="IPR001650">
    <property type="entry name" value="Helicase_C-like"/>
</dbReference>
<evidence type="ECO:0000313" key="9">
    <source>
        <dbReference type="Proteomes" id="UP000663879"/>
    </source>
</evidence>
<dbReference type="InterPro" id="IPR027417">
    <property type="entry name" value="P-loop_NTPase"/>
</dbReference>
<organism evidence="8 9">
    <name type="scientific">Brachionus calyciflorus</name>
    <dbReference type="NCBI Taxonomy" id="104777"/>
    <lineage>
        <taxon>Eukaryota</taxon>
        <taxon>Metazoa</taxon>
        <taxon>Spiralia</taxon>
        <taxon>Gnathifera</taxon>
        <taxon>Rotifera</taxon>
        <taxon>Eurotatoria</taxon>
        <taxon>Monogononta</taxon>
        <taxon>Pseudotrocha</taxon>
        <taxon>Ploima</taxon>
        <taxon>Brachionidae</taxon>
        <taxon>Brachionus</taxon>
    </lineage>
</organism>
<feature type="region of interest" description="Disordered" evidence="4">
    <location>
        <begin position="3871"/>
        <end position="3890"/>
    </location>
</feature>
<reference evidence="8" key="1">
    <citation type="submission" date="2021-02" db="EMBL/GenBank/DDBJ databases">
        <authorList>
            <person name="Nowell W R."/>
        </authorList>
    </citation>
    <scope>NUCLEOTIDE SEQUENCE</scope>
    <source>
        <strain evidence="8">Ploen Becks lab</strain>
    </source>
</reference>
<dbReference type="Pfam" id="PF00271">
    <property type="entry name" value="Helicase_C"/>
    <property type="match status" value="1"/>
</dbReference>
<protein>
    <recommendedName>
        <fullName evidence="10">Protein translocase subunit SecA</fullName>
    </recommendedName>
</protein>
<dbReference type="Gene3D" id="3.40.50.300">
    <property type="entry name" value="P-loop containing nucleotide triphosphate hydrolases"/>
    <property type="match status" value="2"/>
</dbReference>
<dbReference type="Pfam" id="PF01043">
    <property type="entry name" value="SecA_PP_bind"/>
    <property type="match status" value="1"/>
</dbReference>
<evidence type="ECO:0000256" key="3">
    <source>
        <dbReference type="ARBA" id="ARBA00023010"/>
    </source>
</evidence>
<evidence type="ECO:0000259" key="5">
    <source>
        <dbReference type="PROSITE" id="PS51192"/>
    </source>
</evidence>
<dbReference type="GO" id="GO:0017038">
    <property type="term" value="P:protein import"/>
    <property type="evidence" value="ECO:0007669"/>
    <property type="project" value="InterPro"/>
</dbReference>
<dbReference type="OrthoDB" id="10067052at2759"/>
<gene>
    <name evidence="8" type="ORF">OXX778_LOCUS4510</name>
</gene>
<dbReference type="EMBL" id="CAJNOC010000445">
    <property type="protein sequence ID" value="CAF0762503.1"/>
    <property type="molecule type" value="Genomic_DNA"/>
</dbReference>
<dbReference type="GO" id="GO:0005524">
    <property type="term" value="F:ATP binding"/>
    <property type="evidence" value="ECO:0007669"/>
    <property type="project" value="InterPro"/>
</dbReference>
<dbReference type="InterPro" id="IPR000185">
    <property type="entry name" value="SecA"/>
</dbReference>
<dbReference type="SUPFAM" id="SSF81767">
    <property type="entry name" value="Pre-protein crosslinking domain of SecA"/>
    <property type="match status" value="1"/>
</dbReference>
<dbReference type="Proteomes" id="UP000663879">
    <property type="component" value="Unassembled WGS sequence"/>
</dbReference>
<keyword evidence="2" id="KW-0653">Protein transport</keyword>
<evidence type="ECO:0000256" key="2">
    <source>
        <dbReference type="ARBA" id="ARBA00022927"/>
    </source>
</evidence>
<dbReference type="InterPro" id="IPR011990">
    <property type="entry name" value="TPR-like_helical_dom_sf"/>
</dbReference>
<dbReference type="SUPFAM" id="SSF52540">
    <property type="entry name" value="P-loop containing nucleoside triphosphate hydrolases"/>
    <property type="match status" value="2"/>
</dbReference>
<dbReference type="PROSITE" id="PS51194">
    <property type="entry name" value="HELICASE_CTER"/>
    <property type="match status" value="1"/>
</dbReference>
<dbReference type="PANTHER" id="PTHR30612">
    <property type="entry name" value="SECA INNER MEMBRANE COMPONENT OF SEC PROTEIN SECRETION SYSTEM"/>
    <property type="match status" value="1"/>
</dbReference>
<dbReference type="InterPro" id="IPR011115">
    <property type="entry name" value="SecA_DEAD"/>
</dbReference>
<sequence>MFAYTNESLMGFLNDQLADNKFSEKCKLRVICRIALMVRKFQKSESENFIRSIKFEFSKHEAKDELKSYFGKTRTNYDVKELENLVCMIRKFDLNFEEVPFLNILDLLENNEEETKLYFLKAFKYLCRNSSNLSKFFKVNKILSLIKTNKNYKIWNELVWSLGYVFDDSKEKINGEIERDISTLVINNAEICDHAKAFLISRIEASKSINDISKAEHYTNKSITIMNKNYNNKRNQLVVTKTIQTVKSTVKNRKSEETDFKILNLASALKNRNKKANIKVTIENIETVSEKSGDDRSMWRTTWGECVNLYQLAMQNQLLKQDDKDVYLPDKLLGWHFFKNSNGLTSRKLFTFFINRMIVATFLKISKKQELNNKTLEKLFSFVKSFNKFISTLFNNEKIENVYIMFVNGVYEAHDDLIELKEPDIVTSFSKSIINKTIRIEVVRGWIWDTKNIIRLNYDQKEVNDLIIKEIEKIRLDAVNALYNSVLRDKKILTNSRLKVIQDCLDDNDINIVGQETNEKFKNILIRILDLVESNLDLDYKKLFKFHMNTLKSSASSEENVISAINFINGQSRDYRRCNELFTAEVIQDLVHLLQGKFKEQAKEYFLEIINNYLEHETTSGLNEKLLKFLIESIIQNNSSRMELIDSAFLSILLTTEKNRSLPKLIIANLIENIDYNFGDYVVLVLSRISFHIEDKKSLEKISHKLKSDNVIVNEDSKIKFEKSSNSNSGFTPISLITCKLILFSVENKVKLNYETVNNLLVAIEECEDKQTKINASKCIDLVSIDDEFDSDTLVKMQKHLNHEVYDISVYIHSAYARSLLKLSKTYTKPIESIHLDILISLLTHDRLIIGEKEYSDEINRNILEILKYEAKKRKFEDDDLFTLMNGILLSNEKYAFEVLDILEVYTTCKNIVPLNTIVALENTLGISDLFEKALFILQNIIRNNQIVTNKTLQIFADNLYTSMNSRRRLRSFKLLDQAKVNQDLPEEVFCKIELQKAGYGLASKILNENQEKNLLNYIFEKTSAGNHLPIDTMKALEEKINNIDVLRTLVNVSNNKQILNYDLINKLVKNFNPQDTTHNCILISVFENIARNNQTLSPELLKKLELALKNLSLQDQVLSIFVLRGQKGENLSKNIIEKILDKITTETNIMIKQEFLSSLVSIIQTNSSQINLYKCKLEDILSNELKSENVKIQKICLNTWMVLMKFVQIDSKFLNQIVQIGTEIKTDESVCRSIYSLLNSVGEKQSALTKNLLAKIELANLSFKSNDELLERINKCVSDGGELLSHNYNQLAKILDEDSDSMKLKALNLLISTKSRNQISTDLIESLAVLFESSNSNQIQENCLKILEEIKTNGENKLTVRAENILNEKNENWKIDYYKTKFSKSMLYTFLKEQFKLDDLKIRDLLSTLKISKSLVEIKNLAELLEAAVTSNINYCDNSAFVFLVEQMLLTKNIYPTALLYYNRIIIAKKYQNLEEVLNRQIVYYYQTDNKKFKVFILPLLVECIYNALKTCNLPDICLKLLEENIENQNELVRSFSFKGLRTATTEQKYNSEFFNNWCAKKLEYFSLIFNIKLSSTKSYLDLLEVILSLSSVDLSVLKKHPENLWPRELIVSNLFLYFRSSDEEQLNFYSNWFPIENKFKSISIRILILIQQKKSFFNSLSQINEIFVFIKNWTYKYIMSSINNELTPYKSLKLKWCKDLIESKTNNLNNEYLVKLAEILCERVSIKFIEKLFQSISAIDNLKEFESLIDFCVEKDIKNDDLCFRDVGVYDFKKLIEVRHICNTLKSGLNNGKSSDTSVLFNLLFNLIKKNWKFDQLLLFIELIKNFRSKDLVKNCIDFLSIIHQYNLGSSKYNQYLNILTESKTIMDLLKSMNKLSVENNFQLTGKIKNAAILLDELKELNSNNLKLLKYINDSLLDELEMVKSESFTSTMYSNPICTWSEKQINAWSEKVKSSQNCINNVEALAVIKQANFIFTGFHLTDTQILSCLISLDSEQANRGTLLQVATGEGKSTIVCILAIINALKETVNVITSSPVLAERDAKEKAKLFKMFRLTCSSNNDLSIYLKGPKDCYKADIVYGEVSQFQFDQLRDNYSQLGTLANRKCNIAIIDEVDAMLIDDSSKISRLSSTAAGMDHFQLIYTFIWQKLLTIKEKFIMFNNKMYLIDGKVQFENGYITLEYANKLGEIFKIENLEDYVSQNGDISEFGKLIDTGIDEFLKKTLNDYIDALIQDDSIKIPDNFKDFFDKQRQKWINNSIEALNYQENIHYVVQEGQIKPVDYYSTGIVQSSTNWSDGLHQFLQLKHNLKLTCETFTTNFLSNIGFINSYKRIYGLTGTLGSEKARDVLKDVYKVDLINIPQLRQKQYIEFPNTIALNEAKWMQEICSAALLETNKDRGVLIICETIEQANIIGERLKAKYRPGAIKLYTMNNMNQEKQVEQIQAGEIIIATNLCGRGTDIRTDAIEDTGGLHVILIFMPNNQRVEDQAFGRTARQGKRGTGQMILNLMSLINFNNFNPNEIKTQRDLIECKQLDEFQNNELKLIVAKDKLFKGFCDFLNNEIRNDIREKNGTWQKFKDKITYATPTVYEYNVLAAIEEQWAMFLHKLDENIISIENSDAEFSKLISNLRKDYQSGNVMKNSYYNIAIANDLLVNEKNPDKAAEYFERAAKSNPDFYGAAHVGLAWCSISSKKNEKAKQLDWLNKALKILSNEMASLNSMQVILQNRQEGFVNSDLDKQLSLKSTILGSYLNSVQNCTAVIKKSLRLIDVVKIDQNTEELYFDLERNEKNEINIKWENNAKYNLTFNDLTQMVDSGTIDQAIQTIDAAHTKISKTSKLRSLLNEFEEGTLESSYDHIRLQLNQVSLDRLKILFNSNQDFEEITDYIAIGKLKEKRSYLNAITNWADSYEVDLKIIDADNKIEKIEKKSINDAIEIIENKKDPNLRYCLTIKNANVNEINSYYLRNPYSKNIYISFEKLDYNSLSEKLKQIKPSSSVTVEMFLTKSILLPAVKSGIINCAKICTTENKKYETIEKELLLKHILQLKQDDSPFHIKIENLKPSDVQNIVNNFQDQLFNIQFSNISFSELWNILNNNNDSLEAPVTLCFENLNKINAKKFIDVLRKESFEFCLEFKNLDHKQVKFIIKHAHLQQEKIEITKVRNLSELFMNNFIPSNELIEFSVKGIEYLLDISEKRFIPWRSICIVAALGTLQVIAGGILIATGFGASIGMSFISEGLADMFTAIRAYSSRQFSWTDYCKQKAVSLVISAISAGYGKIKDAAKGASTLTSEVTKEGLEQAGTQLVQNGKSVGQQMMQTGKNLKSLAFKYTGVKAGEAVAREGLNNGVQYLTNLSLDLLKPQISQAIQHNIRNKFCAPELVCLLRKMHAIDTLTKSKLLQGKVDKIVLDAMNPERNFLRKQWSSIGLPLLKGVLSSSDKYGSAISMSFRIWGTLQGLNELRTIIDYIYAELVTKLSQIDKNSMTITLFLHQNLKIEKEKASDIARELRTFRVFNENDNFFLSSNDDDNEKKLLKDRLAEFRHKTKNNKVFNYIDQFCDEYFKTDVDTSSMIMKSVSDKLTDQITNIIESQLVSPWSTYAVSSLTDSLSKRIQHHCLVDREQNSDSQNKDHNKYDELKKKQENNEPLTDDEKQFMTNYGSFRTLGEQINYNARDYCIAYSQCEMIYNALHPKETTNPEELNEETKKQADNVRNNKPATIGEMTLLANKNGINLKVVDDINYERTQEEIDAGVEIVYIEKGSKNDENVDGIGHAYYMDQIGNFVDVKTNPNDCFYGVMSVILENKGITKSIEDLRNDTADAIQSNSNYSNTIAAENWIYERHSYEANTLLFAAGLKYNEKTGRLEVEDKDMRELNVSVHESKQRGRNSGPLQEGAKYNDEYFKDELEQSEYSPPLEGVDLQNHHIISNSNLETMIPKYKAKDIKHKTPAYTEGKKELEDYLNLPHIKNVIVKNEMLNKTENHGEVIHSAISWNPDNIVKGPKTRLRFEDPKSDTDNEILKNQTDKFQDAVSKITCNLEAQTLSSYAIALRESGGAKPVQWVGDTKEIKGEMKTLYKAEKMNN</sequence>
<dbReference type="PROSITE" id="PS51196">
    <property type="entry name" value="SECA_MOTOR_DEAD"/>
    <property type="match status" value="1"/>
</dbReference>
<feature type="region of interest" description="Disordered" evidence="4">
    <location>
        <begin position="3613"/>
        <end position="3647"/>
    </location>
</feature>